<dbReference type="AlphaFoldDB" id="A0A8J7UH92"/>
<dbReference type="GO" id="GO:0002161">
    <property type="term" value="F:aminoacyl-tRNA deacylase activity"/>
    <property type="evidence" value="ECO:0007669"/>
    <property type="project" value="InterPro"/>
</dbReference>
<dbReference type="InterPro" id="IPR036754">
    <property type="entry name" value="YbaK/aa-tRNA-synt-asso_dom_sf"/>
</dbReference>
<protein>
    <submittedName>
        <fullName evidence="3">Prolyl-tRNA synthetase associated domain-containing protein</fullName>
    </submittedName>
</protein>
<accession>A0A8J7UH92</accession>
<gene>
    <name evidence="3" type="ORF">J5Y06_02580</name>
</gene>
<proteinExistence type="inferred from homology"/>
<evidence type="ECO:0000313" key="3">
    <source>
        <dbReference type="EMBL" id="MBP0437538.1"/>
    </source>
</evidence>
<evidence type="ECO:0000313" key="4">
    <source>
        <dbReference type="Proteomes" id="UP000666240"/>
    </source>
</evidence>
<evidence type="ECO:0000256" key="1">
    <source>
        <dbReference type="ARBA" id="ARBA00010201"/>
    </source>
</evidence>
<evidence type="ECO:0000259" key="2">
    <source>
        <dbReference type="Pfam" id="PF04073"/>
    </source>
</evidence>
<dbReference type="InterPro" id="IPR007214">
    <property type="entry name" value="YbaK/aa-tRNA-synth-assoc-dom"/>
</dbReference>
<dbReference type="InterPro" id="IPR040285">
    <property type="entry name" value="ProX/PRXD1"/>
</dbReference>
<keyword evidence="4" id="KW-1185">Reference proteome</keyword>
<comment type="similarity">
    <text evidence="1">Belongs to the PRORSD1 family.</text>
</comment>
<comment type="caution">
    <text evidence="3">The sequence shown here is derived from an EMBL/GenBank/DDBJ whole genome shotgun (WGS) entry which is preliminary data.</text>
</comment>
<sequence length="165" mass="17847">MGFDREGLETFLAEQGIAVQTVDHPALHTVAESRDLRGEIGGAHTKNLFLKDKKGRYFLLTVDEAAEVDLKSIHHLIGASGKVSFGKPDALHELLGVLPGAVTVFGAINDRDHLVTVVIDSGLMQNDIINAHPLVNTATTSIKRDDLLRFLEAVDHTPLVLKIAA</sequence>
<dbReference type="Pfam" id="PF04073">
    <property type="entry name" value="tRNA_edit"/>
    <property type="match status" value="1"/>
</dbReference>
<dbReference type="Proteomes" id="UP000666240">
    <property type="component" value="Unassembled WGS sequence"/>
</dbReference>
<dbReference type="EMBL" id="JAGIYY010000001">
    <property type="protein sequence ID" value="MBP0437538.1"/>
    <property type="molecule type" value="Genomic_DNA"/>
</dbReference>
<organism evidence="3 4">
    <name type="scientific">Tianweitania sediminis</name>
    <dbReference type="NCBI Taxonomy" id="1502156"/>
    <lineage>
        <taxon>Bacteria</taxon>
        <taxon>Pseudomonadati</taxon>
        <taxon>Pseudomonadota</taxon>
        <taxon>Alphaproteobacteria</taxon>
        <taxon>Hyphomicrobiales</taxon>
        <taxon>Phyllobacteriaceae</taxon>
        <taxon>Tianweitania</taxon>
    </lineage>
</organism>
<dbReference type="PANTHER" id="PTHR31423:SF3">
    <property type="entry name" value="PROLYL-TRNA SYNTHETASE ASSOCIATED DOMAIN-CONTAINING PROTEIN 1-RELATED"/>
    <property type="match status" value="1"/>
</dbReference>
<dbReference type="SUPFAM" id="SSF55826">
    <property type="entry name" value="YbaK/ProRS associated domain"/>
    <property type="match status" value="1"/>
</dbReference>
<dbReference type="FunFam" id="3.90.960.10:FF:000005">
    <property type="entry name" value="Putative prolyl-tRNA synthetase"/>
    <property type="match status" value="1"/>
</dbReference>
<dbReference type="CDD" id="cd04335">
    <property type="entry name" value="PrdX_deacylase"/>
    <property type="match status" value="1"/>
</dbReference>
<dbReference type="RefSeq" id="WP_209333537.1">
    <property type="nucleotide sequence ID" value="NZ_JAGIYY010000001.1"/>
</dbReference>
<name>A0A8J7UH92_9HYPH</name>
<feature type="domain" description="YbaK/aminoacyl-tRNA synthetase-associated" evidence="2">
    <location>
        <begin position="24"/>
        <end position="150"/>
    </location>
</feature>
<reference evidence="3" key="1">
    <citation type="submission" date="2021-03" db="EMBL/GenBank/DDBJ databases">
        <title>Genome sequencing and assembly of Tianweitania sediminis.</title>
        <authorList>
            <person name="Chhetri G."/>
        </authorList>
    </citation>
    <scope>NUCLEOTIDE SEQUENCE</scope>
    <source>
        <strain evidence="3">Z8</strain>
    </source>
</reference>
<dbReference type="PANTHER" id="PTHR31423">
    <property type="entry name" value="YBAK DOMAIN-CONTAINING PROTEIN"/>
    <property type="match status" value="1"/>
</dbReference>
<dbReference type="Gene3D" id="3.90.960.10">
    <property type="entry name" value="YbaK/aminoacyl-tRNA synthetase-associated domain"/>
    <property type="match status" value="1"/>
</dbReference>